<dbReference type="GO" id="GO:0009146">
    <property type="term" value="P:purine nucleoside triphosphate catabolic process"/>
    <property type="evidence" value="ECO:0007669"/>
    <property type="project" value="UniProtKB-UniRule"/>
</dbReference>
<keyword evidence="6 10" id="KW-0460">Magnesium</keyword>
<dbReference type="OrthoDB" id="9807456at2"/>
<evidence type="ECO:0000256" key="7">
    <source>
        <dbReference type="ARBA" id="ARBA00023080"/>
    </source>
</evidence>
<keyword evidence="3 10" id="KW-0479">Metal-binding</keyword>
<dbReference type="GO" id="GO:0009117">
    <property type="term" value="P:nucleotide metabolic process"/>
    <property type="evidence" value="ECO:0007669"/>
    <property type="project" value="UniProtKB-KW"/>
</dbReference>
<comment type="catalytic activity">
    <reaction evidence="10">
        <text>ITP + H2O = IMP + diphosphate + H(+)</text>
        <dbReference type="Rhea" id="RHEA:29399"/>
        <dbReference type="ChEBI" id="CHEBI:15377"/>
        <dbReference type="ChEBI" id="CHEBI:15378"/>
        <dbReference type="ChEBI" id="CHEBI:33019"/>
        <dbReference type="ChEBI" id="CHEBI:58053"/>
        <dbReference type="ChEBI" id="CHEBI:61402"/>
        <dbReference type="EC" id="3.6.1.66"/>
    </reaction>
</comment>
<dbReference type="FunFam" id="3.90.950.10:FF:000001">
    <property type="entry name" value="dITP/XTP pyrophosphatase"/>
    <property type="match status" value="1"/>
</dbReference>
<dbReference type="HOGENOM" id="CLU_082080_0_2_11"/>
<comment type="cofactor">
    <cofactor evidence="10">
        <name>Mg(2+)</name>
        <dbReference type="ChEBI" id="CHEBI:18420"/>
    </cofactor>
    <text evidence="10">Binds 1 Mg(2+) ion per subunit.</text>
</comment>
<keyword evidence="5 10" id="KW-0378">Hydrolase</keyword>
<accession>A0A075JDR1</accession>
<feature type="active site" description="Proton acceptor" evidence="10">
    <location>
        <position position="81"/>
    </location>
</feature>
<dbReference type="GO" id="GO:0000166">
    <property type="term" value="F:nucleotide binding"/>
    <property type="evidence" value="ECO:0007669"/>
    <property type="project" value="UniProtKB-KW"/>
</dbReference>
<dbReference type="CDD" id="cd00515">
    <property type="entry name" value="HAM1"/>
    <property type="match status" value="1"/>
</dbReference>
<evidence type="ECO:0000256" key="3">
    <source>
        <dbReference type="ARBA" id="ARBA00022723"/>
    </source>
</evidence>
<comment type="catalytic activity">
    <reaction evidence="9 10">
        <text>XTP + H2O = XMP + diphosphate + H(+)</text>
        <dbReference type="Rhea" id="RHEA:28610"/>
        <dbReference type="ChEBI" id="CHEBI:15377"/>
        <dbReference type="ChEBI" id="CHEBI:15378"/>
        <dbReference type="ChEBI" id="CHEBI:33019"/>
        <dbReference type="ChEBI" id="CHEBI:57464"/>
        <dbReference type="ChEBI" id="CHEBI:61314"/>
        <dbReference type="EC" id="3.6.1.66"/>
    </reaction>
</comment>
<dbReference type="RefSeq" id="WP_038567495.1">
    <property type="nucleotide sequence ID" value="NZ_CP008889.1"/>
</dbReference>
<dbReference type="HAMAP" id="MF_01405">
    <property type="entry name" value="Non_canon_purine_NTPase"/>
    <property type="match status" value="1"/>
</dbReference>
<feature type="binding site" evidence="10">
    <location>
        <begin position="191"/>
        <end position="192"/>
    </location>
    <ligand>
        <name>substrate</name>
    </ligand>
</feature>
<comment type="function">
    <text evidence="10">Pyrophosphatase that catalyzes the hydrolysis of nucleoside triphosphates to their monophosphate derivatives, with a high preference for the non-canonical purine nucleotides XTP (xanthosine triphosphate), dITP (deoxyinosine triphosphate) and ITP. Seems to function as a house-cleaning enzyme that removes non-canonical purine nucleotides from the nucleotide pool, thus preventing their incorporation into DNA/RNA and avoiding chromosomal lesions.</text>
</comment>
<evidence type="ECO:0000313" key="12">
    <source>
        <dbReference type="EMBL" id="AIF40441.1"/>
    </source>
</evidence>
<reference evidence="12 13" key="1">
    <citation type="submission" date="2014-07" db="EMBL/GenBank/DDBJ databases">
        <title>Genome Sequencing of Dermacoccus nishinomiyaensis.</title>
        <authorList>
            <person name="Hong K.W."/>
            <person name="Chan K.G."/>
        </authorList>
    </citation>
    <scope>NUCLEOTIDE SEQUENCE [LARGE SCALE GENOMIC DNA]</scope>
    <source>
        <strain evidence="12 13">M25</strain>
    </source>
</reference>
<dbReference type="GeneID" id="41840580"/>
<dbReference type="PANTHER" id="PTHR11067">
    <property type="entry name" value="INOSINE TRIPHOSPHATE PYROPHOSPHATASE/HAM1 PROTEIN"/>
    <property type="match status" value="1"/>
</dbReference>
<evidence type="ECO:0000256" key="9">
    <source>
        <dbReference type="ARBA" id="ARBA00052017"/>
    </source>
</evidence>
<comment type="catalytic activity">
    <reaction evidence="8 10">
        <text>dITP + H2O = dIMP + diphosphate + H(+)</text>
        <dbReference type="Rhea" id="RHEA:28342"/>
        <dbReference type="ChEBI" id="CHEBI:15377"/>
        <dbReference type="ChEBI" id="CHEBI:15378"/>
        <dbReference type="ChEBI" id="CHEBI:33019"/>
        <dbReference type="ChEBI" id="CHEBI:61194"/>
        <dbReference type="ChEBI" id="CHEBI:61382"/>
        <dbReference type="EC" id="3.6.1.66"/>
    </reaction>
</comment>
<dbReference type="Gene3D" id="3.90.950.10">
    <property type="match status" value="1"/>
</dbReference>
<evidence type="ECO:0000256" key="1">
    <source>
        <dbReference type="ARBA" id="ARBA00008023"/>
    </source>
</evidence>
<feature type="binding site" evidence="10">
    <location>
        <position position="81"/>
    </location>
    <ligand>
        <name>Mg(2+)</name>
        <dbReference type="ChEBI" id="CHEBI:18420"/>
    </ligand>
</feature>
<evidence type="ECO:0000256" key="8">
    <source>
        <dbReference type="ARBA" id="ARBA00051875"/>
    </source>
</evidence>
<dbReference type="GO" id="GO:0036220">
    <property type="term" value="F:ITP diphosphatase activity"/>
    <property type="evidence" value="ECO:0007669"/>
    <property type="project" value="UniProtKB-UniRule"/>
</dbReference>
<evidence type="ECO:0000256" key="4">
    <source>
        <dbReference type="ARBA" id="ARBA00022741"/>
    </source>
</evidence>
<dbReference type="GO" id="GO:0035870">
    <property type="term" value="F:dITP diphosphatase activity"/>
    <property type="evidence" value="ECO:0007669"/>
    <property type="project" value="UniProtKB-UniRule"/>
</dbReference>
<evidence type="ECO:0000256" key="5">
    <source>
        <dbReference type="ARBA" id="ARBA00022801"/>
    </source>
</evidence>
<dbReference type="AlphaFoldDB" id="A0A075JDR1"/>
<organism evidence="12 13">
    <name type="scientific">Dermacoccus nishinomiyaensis</name>
    <dbReference type="NCBI Taxonomy" id="1274"/>
    <lineage>
        <taxon>Bacteria</taxon>
        <taxon>Bacillati</taxon>
        <taxon>Actinomycetota</taxon>
        <taxon>Actinomycetes</taxon>
        <taxon>Micrococcales</taxon>
        <taxon>Dermacoccaceae</taxon>
        <taxon>Dermacoccus</taxon>
    </lineage>
</organism>
<evidence type="ECO:0000256" key="2">
    <source>
        <dbReference type="ARBA" id="ARBA00011738"/>
    </source>
</evidence>
<keyword evidence="4 10" id="KW-0547">Nucleotide-binding</keyword>
<dbReference type="InterPro" id="IPR002637">
    <property type="entry name" value="RdgB/HAM1"/>
</dbReference>
<protein>
    <recommendedName>
        <fullName evidence="10">dITP/XTP pyrophosphatase</fullName>
        <ecNumber evidence="10">3.6.1.66</ecNumber>
    </recommendedName>
    <alternativeName>
        <fullName evidence="10">Non-canonical purine NTP pyrophosphatase</fullName>
    </alternativeName>
    <alternativeName>
        <fullName evidence="10">Non-standard purine NTP pyrophosphatase</fullName>
    </alternativeName>
    <alternativeName>
        <fullName evidence="10">Nucleoside-triphosphate diphosphatase</fullName>
    </alternativeName>
    <alternativeName>
        <fullName evidence="10">Nucleoside-triphosphate pyrophosphatase</fullName>
        <shortName evidence="10">NTPase</shortName>
    </alternativeName>
</protein>
<feature type="binding site" evidence="10">
    <location>
        <position position="186"/>
    </location>
    <ligand>
        <name>substrate</name>
    </ligand>
</feature>
<dbReference type="SUPFAM" id="SSF52972">
    <property type="entry name" value="ITPase-like"/>
    <property type="match status" value="1"/>
</dbReference>
<dbReference type="InterPro" id="IPR020922">
    <property type="entry name" value="dITP/XTP_pyrophosphatase"/>
</dbReference>
<keyword evidence="13" id="KW-1185">Reference proteome</keyword>
<dbReference type="NCBIfam" id="TIGR00042">
    <property type="entry name" value="RdgB/HAM1 family non-canonical purine NTP pyrophosphatase"/>
    <property type="match status" value="1"/>
</dbReference>
<dbReference type="GO" id="GO:0005829">
    <property type="term" value="C:cytosol"/>
    <property type="evidence" value="ECO:0007669"/>
    <property type="project" value="TreeGrafter"/>
</dbReference>
<dbReference type="GO" id="GO:0046872">
    <property type="term" value="F:metal ion binding"/>
    <property type="evidence" value="ECO:0007669"/>
    <property type="project" value="UniProtKB-KW"/>
</dbReference>
<comment type="caution">
    <text evidence="10">Lacks conserved residue(s) required for the propagation of feature annotation.</text>
</comment>
<dbReference type="EC" id="3.6.1.66" evidence="10"/>
<name>A0A075JDR1_9MICO</name>
<keyword evidence="7 10" id="KW-0546">Nucleotide metabolism</keyword>
<feature type="binding site" evidence="10">
    <location>
        <begin position="164"/>
        <end position="167"/>
    </location>
    <ligand>
        <name>substrate</name>
    </ligand>
</feature>
<dbReference type="GO" id="GO:0036222">
    <property type="term" value="F:XTP diphosphatase activity"/>
    <property type="evidence" value="ECO:0007669"/>
    <property type="project" value="UniProtKB-UniRule"/>
</dbReference>
<dbReference type="Pfam" id="PF01725">
    <property type="entry name" value="Ham1p_like"/>
    <property type="match status" value="1"/>
</dbReference>
<sequence>MSDARPAEARTRVVLATRNAGKIADFQHLLDAAQLPIDVVSVGEFADLADTVETGVTFEENARLKADDVAHETGLPALADDSGLAVDVLGGCPGVFSARWSGTHGADQANIDLLLAQTGDVPADELTARFMCCVALAVPDESTQVEFGHVEGRLTRDQRGTNGFGYDPIFELPDGRTMAELTADEKAAISHRGRAFRAILPQVAALV</sequence>
<feature type="binding site" evidence="10">
    <location>
        <position position="82"/>
    </location>
    <ligand>
        <name>substrate</name>
    </ligand>
</feature>
<comment type="similarity">
    <text evidence="1 10 11">Belongs to the HAM1 NTPase family.</text>
</comment>
<evidence type="ECO:0000313" key="13">
    <source>
        <dbReference type="Proteomes" id="UP000027986"/>
    </source>
</evidence>
<evidence type="ECO:0000256" key="6">
    <source>
        <dbReference type="ARBA" id="ARBA00022842"/>
    </source>
</evidence>
<evidence type="ECO:0000256" key="11">
    <source>
        <dbReference type="RuleBase" id="RU003781"/>
    </source>
</evidence>
<dbReference type="InterPro" id="IPR029001">
    <property type="entry name" value="ITPase-like_fam"/>
</dbReference>
<dbReference type="EMBL" id="CP008889">
    <property type="protein sequence ID" value="AIF40441.1"/>
    <property type="molecule type" value="Genomic_DNA"/>
</dbReference>
<dbReference type="PANTHER" id="PTHR11067:SF9">
    <property type="entry name" value="INOSINE TRIPHOSPHATE PYROPHOSPHATASE"/>
    <property type="match status" value="1"/>
</dbReference>
<dbReference type="GO" id="GO:0017111">
    <property type="term" value="F:ribonucleoside triphosphate phosphatase activity"/>
    <property type="evidence" value="ECO:0007669"/>
    <property type="project" value="InterPro"/>
</dbReference>
<dbReference type="Proteomes" id="UP000027986">
    <property type="component" value="Chromosome"/>
</dbReference>
<dbReference type="KEGG" id="dni:HX89_05185"/>
<evidence type="ECO:0000256" key="10">
    <source>
        <dbReference type="HAMAP-Rule" id="MF_01405"/>
    </source>
</evidence>
<feature type="binding site" evidence="10">
    <location>
        <begin position="17"/>
        <end position="22"/>
    </location>
    <ligand>
        <name>substrate</name>
    </ligand>
</feature>
<proteinExistence type="inferred from homology"/>
<gene>
    <name evidence="12" type="ORF">HX89_05185</name>
</gene>
<comment type="subunit">
    <text evidence="2 10">Homodimer.</text>
</comment>
<dbReference type="eggNOG" id="COG0127">
    <property type="taxonomic scope" value="Bacteria"/>
</dbReference>